<evidence type="ECO:0000256" key="10">
    <source>
        <dbReference type="ARBA" id="ARBA00022989"/>
    </source>
</evidence>
<protein>
    <submittedName>
        <fullName evidence="14">Cation-translocating P-type ATPase</fullName>
    </submittedName>
</protein>
<keyword evidence="5 12" id="KW-0812">Transmembrane</keyword>
<dbReference type="NCBIfam" id="TIGR01494">
    <property type="entry name" value="ATPase_P-type"/>
    <property type="match status" value="2"/>
</dbReference>
<dbReference type="SFLD" id="SFLDF00027">
    <property type="entry name" value="p-type_atpase"/>
    <property type="match status" value="1"/>
</dbReference>
<dbReference type="GO" id="GO:0015662">
    <property type="term" value="F:P-type ion transporter activity"/>
    <property type="evidence" value="ECO:0007669"/>
    <property type="project" value="UniProtKB-ARBA"/>
</dbReference>
<dbReference type="Pfam" id="PF00690">
    <property type="entry name" value="Cation_ATPase_N"/>
    <property type="match status" value="1"/>
</dbReference>
<evidence type="ECO:0000256" key="8">
    <source>
        <dbReference type="ARBA" id="ARBA00022842"/>
    </source>
</evidence>
<dbReference type="InterPro" id="IPR023298">
    <property type="entry name" value="ATPase_P-typ_TM_dom_sf"/>
</dbReference>
<reference evidence="14 15" key="1">
    <citation type="journal article" date="2024" name="Microbiology">
        <title>Methylomarinum rosea sp. nov., a novel halophilic methanotrophic bacterium from the hypersaline Lake Elton.</title>
        <authorList>
            <person name="Suleimanov R.Z."/>
            <person name="Oshkin I.Y."/>
            <person name="Danilova O.V."/>
            <person name="Suzina N.E."/>
            <person name="Dedysh S.N."/>
        </authorList>
    </citation>
    <scope>NUCLEOTIDE SEQUENCE [LARGE SCALE GENOMIC DNA]</scope>
    <source>
        <strain evidence="14 15">Ch1-1</strain>
    </source>
</reference>
<dbReference type="InterPro" id="IPR044492">
    <property type="entry name" value="P_typ_ATPase_HD_dom"/>
</dbReference>
<dbReference type="SUPFAM" id="SSF81665">
    <property type="entry name" value="Calcium ATPase, transmembrane domain M"/>
    <property type="match status" value="1"/>
</dbReference>
<dbReference type="InterPro" id="IPR004014">
    <property type="entry name" value="ATPase_P-typ_cation-transptr_N"/>
</dbReference>
<dbReference type="SUPFAM" id="SSF81660">
    <property type="entry name" value="Metal cation-transporting ATPase, ATP-binding domain N"/>
    <property type="match status" value="1"/>
</dbReference>
<dbReference type="PRINTS" id="PR00121">
    <property type="entry name" value="NAKATPASE"/>
</dbReference>
<evidence type="ECO:0000256" key="5">
    <source>
        <dbReference type="ARBA" id="ARBA00022692"/>
    </source>
</evidence>
<dbReference type="Pfam" id="PF08282">
    <property type="entry name" value="Hydrolase_3"/>
    <property type="match status" value="1"/>
</dbReference>
<dbReference type="PANTHER" id="PTHR43294:SF21">
    <property type="entry name" value="CATION TRANSPORTING ATPASE"/>
    <property type="match status" value="1"/>
</dbReference>
<dbReference type="FunFam" id="3.40.50.1000:FF:000083">
    <property type="entry name" value="Sodium/potassium-transporting ATPase subunit alpha"/>
    <property type="match status" value="1"/>
</dbReference>
<dbReference type="SUPFAM" id="SSF81653">
    <property type="entry name" value="Calcium ATPase, transduction domain A"/>
    <property type="match status" value="1"/>
</dbReference>
<accession>A0AAU7NT99</accession>
<organism evidence="14 15">
    <name type="scientific">Methylomarinum roseum</name>
    <dbReference type="NCBI Taxonomy" id="3067653"/>
    <lineage>
        <taxon>Bacteria</taxon>
        <taxon>Pseudomonadati</taxon>
        <taxon>Pseudomonadota</taxon>
        <taxon>Gammaproteobacteria</taxon>
        <taxon>Methylococcales</taxon>
        <taxon>Methylococcaceae</taxon>
        <taxon>Methylomarinum</taxon>
    </lineage>
</organism>
<dbReference type="InterPro" id="IPR001757">
    <property type="entry name" value="P_typ_ATPase"/>
</dbReference>
<dbReference type="InterPro" id="IPR023214">
    <property type="entry name" value="HAD_sf"/>
</dbReference>
<evidence type="ECO:0000313" key="14">
    <source>
        <dbReference type="EMBL" id="XBS20184.1"/>
    </source>
</evidence>
<evidence type="ECO:0000256" key="12">
    <source>
        <dbReference type="SAM" id="Phobius"/>
    </source>
</evidence>
<comment type="subcellular location">
    <subcellularLocation>
        <location evidence="1">Cell membrane</location>
        <topology evidence="1">Multi-pass membrane protein</topology>
    </subcellularLocation>
</comment>
<proteinExistence type="inferred from homology"/>
<dbReference type="InterPro" id="IPR036412">
    <property type="entry name" value="HAD-like_sf"/>
</dbReference>
<keyword evidence="10 12" id="KW-1133">Transmembrane helix</keyword>
<dbReference type="PROSITE" id="PS00154">
    <property type="entry name" value="ATPASE_E1_E2"/>
    <property type="match status" value="1"/>
</dbReference>
<evidence type="ECO:0000256" key="11">
    <source>
        <dbReference type="ARBA" id="ARBA00023136"/>
    </source>
</evidence>
<dbReference type="InterPro" id="IPR018303">
    <property type="entry name" value="ATPase_P-typ_P_site"/>
</dbReference>
<dbReference type="Pfam" id="PF13246">
    <property type="entry name" value="Cation_ATPase"/>
    <property type="match status" value="1"/>
</dbReference>
<keyword evidence="15" id="KW-1185">Reference proteome</keyword>
<evidence type="ECO:0000256" key="2">
    <source>
        <dbReference type="ARBA" id="ARBA00005675"/>
    </source>
</evidence>
<sequence>MNPPPALAEQPPKTQAWHRLSVEETLAQLDSSATGLSAQEAALRLTANGPNVLKEGKRISPLQIFLDQFKSLIIWILIVAGVVSGLLGEMMDAGAILAIVALNAVIGFYQEFNAEKSIAALKKMTAPQAKVWRDGKVMSIPASGIVTGDILALEAGDLIAADARLLEAASLRCIEATLTGESLAQTKHSETLEQIDVPLADRDNMVFMGTSVAAGTGLAVVVATAMQTELGRIAGLIAEAGEEEQTPLEKKLESFGQILVWTALGVVALLFGLGLLRGTELFELFMTSVSLAVAAVPEGLPAVVTVALSLGVVRMSRRHALMRKLSAVETLGSTSVICTDKTGTLTVGQMTVRALFVAGQRYQVSGEGYGPEGEVLIDGKQIDVEHEAPLLELATVILGCNNAHLSQEKGSWQVVGDPTEGALLVGGTKAGGDRERIEREMPKQHEIPFDSDRKLSTVVRKLPDGQCRAFINGAPDVLLQRCTKLYTSAGVRPLTDQDRQAIVAQNTAMAQQALRVLGSAYRDLDNDSSAELVADAVEQDLVFVGLSGMVDPPRQEAKDAVGKCRAAGIRVVMITGDHPHTATAIAREIGIATDDNTAVAGIELDKLSDEELQQRIAEIAVYARVTAEHKLRIIRAWKANDAVVAMTGDGVNDAPAIKGADIGIAMGKAGTEVTKQAADMIITDDNFASIVAAVEEGRGIYDNIRKTLQYLLAGNTGELLLMTVCVVVGLPTPLLPIHLLWINLVTDGLPALCLATDPIDPDVMQRQPRARSERITTANFLRTMGFTGLLTASVAFAVYFYILKTETTEIARTYAFAVLVFAELLRAFGARSETKPVWRISLFTNLNLVVVIAVSFGLQVLSQHNEMLGRFLKTSYLPFTDCLLLFALGAIPLFILELVKLVRRRWRQNDPPIRRNP</sequence>
<dbReference type="EMBL" id="CP157743">
    <property type="protein sequence ID" value="XBS20184.1"/>
    <property type="molecule type" value="Genomic_DNA"/>
</dbReference>
<feature type="transmembrane region" description="Helical" evidence="12">
    <location>
        <begin position="93"/>
        <end position="112"/>
    </location>
</feature>
<dbReference type="Pfam" id="PF00689">
    <property type="entry name" value="Cation_ATPase_C"/>
    <property type="match status" value="1"/>
</dbReference>
<keyword evidence="8" id="KW-0460">Magnesium</keyword>
<dbReference type="Proteomes" id="UP001225378">
    <property type="component" value="Chromosome"/>
</dbReference>
<evidence type="ECO:0000256" key="6">
    <source>
        <dbReference type="ARBA" id="ARBA00022741"/>
    </source>
</evidence>
<feature type="domain" description="Cation-transporting P-type ATPase N-terminal" evidence="13">
    <location>
        <begin position="16"/>
        <end position="89"/>
    </location>
</feature>
<feature type="transmembrane region" description="Helical" evidence="12">
    <location>
        <begin position="64"/>
        <end position="87"/>
    </location>
</feature>
<keyword evidence="4" id="KW-0597">Phosphoprotein</keyword>
<dbReference type="InterPro" id="IPR059000">
    <property type="entry name" value="ATPase_P-type_domA"/>
</dbReference>
<feature type="transmembrane region" description="Helical" evidence="12">
    <location>
        <begin position="258"/>
        <end position="276"/>
    </location>
</feature>
<dbReference type="RefSeq" id="WP_305907082.1">
    <property type="nucleotide sequence ID" value="NZ_CP157743.1"/>
</dbReference>
<gene>
    <name evidence="14" type="ORF">Q9L42_017800</name>
</gene>
<feature type="transmembrane region" description="Helical" evidence="12">
    <location>
        <begin position="710"/>
        <end position="731"/>
    </location>
</feature>
<dbReference type="SMART" id="SM00831">
    <property type="entry name" value="Cation_ATPase_N"/>
    <property type="match status" value="1"/>
</dbReference>
<evidence type="ECO:0000256" key="1">
    <source>
        <dbReference type="ARBA" id="ARBA00004651"/>
    </source>
</evidence>
<feature type="transmembrane region" description="Helical" evidence="12">
    <location>
        <begin position="780"/>
        <end position="802"/>
    </location>
</feature>
<dbReference type="InterPro" id="IPR006068">
    <property type="entry name" value="ATPase_P-typ_cation-transptr_C"/>
</dbReference>
<dbReference type="Gene3D" id="3.40.50.1000">
    <property type="entry name" value="HAD superfamily/HAD-like"/>
    <property type="match status" value="1"/>
</dbReference>
<evidence type="ECO:0000259" key="13">
    <source>
        <dbReference type="SMART" id="SM00831"/>
    </source>
</evidence>
<dbReference type="SUPFAM" id="SSF56784">
    <property type="entry name" value="HAD-like"/>
    <property type="match status" value="1"/>
</dbReference>
<dbReference type="Gene3D" id="2.70.150.10">
    <property type="entry name" value="Calcium-transporting ATPase, cytoplasmic transduction domain A"/>
    <property type="match status" value="1"/>
</dbReference>
<dbReference type="GO" id="GO:0019829">
    <property type="term" value="F:ATPase-coupled monoatomic cation transmembrane transporter activity"/>
    <property type="evidence" value="ECO:0007669"/>
    <property type="project" value="TreeGrafter"/>
</dbReference>
<keyword evidence="11 12" id="KW-0472">Membrane</keyword>
<evidence type="ECO:0000256" key="4">
    <source>
        <dbReference type="ARBA" id="ARBA00022553"/>
    </source>
</evidence>
<dbReference type="GO" id="GO:0016887">
    <property type="term" value="F:ATP hydrolysis activity"/>
    <property type="evidence" value="ECO:0007669"/>
    <property type="project" value="InterPro"/>
</dbReference>
<dbReference type="Gene3D" id="3.40.1110.10">
    <property type="entry name" value="Calcium-transporting ATPase, cytoplasmic domain N"/>
    <property type="match status" value="1"/>
</dbReference>
<dbReference type="InterPro" id="IPR050510">
    <property type="entry name" value="Cation_transp_ATPase_P-type"/>
</dbReference>
<dbReference type="SFLD" id="SFLDG00002">
    <property type="entry name" value="C1.7:_P-type_atpase_like"/>
    <property type="match status" value="1"/>
</dbReference>
<dbReference type="GO" id="GO:0005524">
    <property type="term" value="F:ATP binding"/>
    <property type="evidence" value="ECO:0007669"/>
    <property type="project" value="UniProtKB-KW"/>
</dbReference>
<evidence type="ECO:0000256" key="9">
    <source>
        <dbReference type="ARBA" id="ARBA00022967"/>
    </source>
</evidence>
<dbReference type="Pfam" id="PF00122">
    <property type="entry name" value="E1-E2_ATPase"/>
    <property type="match status" value="1"/>
</dbReference>
<dbReference type="GO" id="GO:1902600">
    <property type="term" value="P:proton transmembrane transport"/>
    <property type="evidence" value="ECO:0007669"/>
    <property type="project" value="TreeGrafter"/>
</dbReference>
<dbReference type="SFLD" id="SFLDS00003">
    <property type="entry name" value="Haloacid_Dehalogenase"/>
    <property type="match status" value="1"/>
</dbReference>
<feature type="transmembrane region" description="Helical" evidence="12">
    <location>
        <begin position="876"/>
        <end position="899"/>
    </location>
</feature>
<evidence type="ECO:0000256" key="3">
    <source>
        <dbReference type="ARBA" id="ARBA00022475"/>
    </source>
</evidence>
<dbReference type="FunFam" id="2.70.150.10:FF:000160">
    <property type="entry name" value="Sarcoplasmic/endoplasmic reticulum calcium ATPase 1"/>
    <property type="match status" value="1"/>
</dbReference>
<name>A0AAU7NT99_9GAMM</name>
<dbReference type="PRINTS" id="PR00119">
    <property type="entry name" value="CATATPASE"/>
</dbReference>
<feature type="transmembrane region" description="Helical" evidence="12">
    <location>
        <begin position="842"/>
        <end position="861"/>
    </location>
</feature>
<keyword evidence="7" id="KW-0067">ATP-binding</keyword>
<keyword evidence="6" id="KW-0547">Nucleotide-binding</keyword>
<dbReference type="InterPro" id="IPR008250">
    <property type="entry name" value="ATPase_P-typ_transduc_dom_A_sf"/>
</dbReference>
<keyword evidence="3" id="KW-1003">Cell membrane</keyword>
<keyword evidence="9" id="KW-1278">Translocase</keyword>
<evidence type="ECO:0000256" key="7">
    <source>
        <dbReference type="ARBA" id="ARBA00022840"/>
    </source>
</evidence>
<dbReference type="Gene3D" id="1.20.1110.10">
    <property type="entry name" value="Calcium-transporting ATPase, transmembrane domain"/>
    <property type="match status" value="1"/>
</dbReference>
<dbReference type="KEGG" id="mech:Q9L42_017800"/>
<comment type="similarity">
    <text evidence="2">Belongs to the cation transport ATPase (P-type) (TC 3.A.3) family. Type IIA subfamily.</text>
</comment>
<feature type="transmembrane region" description="Helical" evidence="12">
    <location>
        <begin position="288"/>
        <end position="313"/>
    </location>
</feature>
<dbReference type="PANTHER" id="PTHR43294">
    <property type="entry name" value="SODIUM/POTASSIUM-TRANSPORTING ATPASE SUBUNIT ALPHA"/>
    <property type="match status" value="1"/>
</dbReference>
<dbReference type="AlphaFoldDB" id="A0AAU7NT99"/>
<dbReference type="InterPro" id="IPR023299">
    <property type="entry name" value="ATPase_P-typ_cyto_dom_N"/>
</dbReference>
<evidence type="ECO:0000313" key="15">
    <source>
        <dbReference type="Proteomes" id="UP001225378"/>
    </source>
</evidence>
<dbReference type="GO" id="GO:0005886">
    <property type="term" value="C:plasma membrane"/>
    <property type="evidence" value="ECO:0007669"/>
    <property type="project" value="UniProtKB-SubCell"/>
</dbReference>